<keyword evidence="4 5" id="KW-0472">Membrane</keyword>
<accession>A0ABD0Y2M6</accession>
<dbReference type="PANTHER" id="PTHR13315">
    <property type="entry name" value="METALLO PHOSPHOESTERASE RELATED"/>
    <property type="match status" value="1"/>
</dbReference>
<dbReference type="EMBL" id="JBFDAA010000015">
    <property type="protein sequence ID" value="KAL1117696.1"/>
    <property type="molecule type" value="Genomic_DNA"/>
</dbReference>
<name>A0ABD0Y2M6_9HEMI</name>
<dbReference type="SUPFAM" id="SSF56300">
    <property type="entry name" value="Metallo-dependent phosphatases"/>
    <property type="match status" value="1"/>
</dbReference>
<comment type="subcellular location">
    <subcellularLocation>
        <location evidence="1">Membrane</location>
        <topology evidence="1">Multi-pass membrane protein</topology>
    </subcellularLocation>
</comment>
<organism evidence="7 8">
    <name type="scientific">Ranatra chinensis</name>
    <dbReference type="NCBI Taxonomy" id="642074"/>
    <lineage>
        <taxon>Eukaryota</taxon>
        <taxon>Metazoa</taxon>
        <taxon>Ecdysozoa</taxon>
        <taxon>Arthropoda</taxon>
        <taxon>Hexapoda</taxon>
        <taxon>Insecta</taxon>
        <taxon>Pterygota</taxon>
        <taxon>Neoptera</taxon>
        <taxon>Paraneoptera</taxon>
        <taxon>Hemiptera</taxon>
        <taxon>Heteroptera</taxon>
        <taxon>Panheteroptera</taxon>
        <taxon>Nepomorpha</taxon>
        <taxon>Nepidae</taxon>
        <taxon>Ranatrinae</taxon>
        <taxon>Ranatra</taxon>
    </lineage>
</organism>
<feature type="transmembrane region" description="Helical" evidence="5">
    <location>
        <begin position="41"/>
        <end position="61"/>
    </location>
</feature>
<dbReference type="InterPro" id="IPR033308">
    <property type="entry name" value="PGAP5/Cdc1/Ted1"/>
</dbReference>
<evidence type="ECO:0000313" key="8">
    <source>
        <dbReference type="Proteomes" id="UP001558652"/>
    </source>
</evidence>
<evidence type="ECO:0000256" key="1">
    <source>
        <dbReference type="ARBA" id="ARBA00004141"/>
    </source>
</evidence>
<evidence type="ECO:0000256" key="4">
    <source>
        <dbReference type="ARBA" id="ARBA00023136"/>
    </source>
</evidence>
<feature type="domain" description="Calcineurin-like phosphoesterase" evidence="6">
    <location>
        <begin position="82"/>
        <end position="263"/>
    </location>
</feature>
<dbReference type="GO" id="GO:0016020">
    <property type="term" value="C:membrane"/>
    <property type="evidence" value="ECO:0007669"/>
    <property type="project" value="UniProtKB-SubCell"/>
</dbReference>
<protein>
    <recommendedName>
        <fullName evidence="6">Calcineurin-like phosphoesterase domain-containing protein</fullName>
    </recommendedName>
</protein>
<gene>
    <name evidence="7" type="ORF">AAG570_004011</name>
</gene>
<comment type="caution">
    <text evidence="7">The sequence shown here is derived from an EMBL/GenBank/DDBJ whole genome shotgun (WGS) entry which is preliminary data.</text>
</comment>
<dbReference type="Pfam" id="PF00149">
    <property type="entry name" value="Metallophos"/>
    <property type="match status" value="1"/>
</dbReference>
<evidence type="ECO:0000256" key="5">
    <source>
        <dbReference type="SAM" id="Phobius"/>
    </source>
</evidence>
<dbReference type="InterPro" id="IPR004843">
    <property type="entry name" value="Calcineurin-like_PHP"/>
</dbReference>
<keyword evidence="2 5" id="KW-0812">Transmembrane</keyword>
<evidence type="ECO:0000313" key="7">
    <source>
        <dbReference type="EMBL" id="KAL1117696.1"/>
    </source>
</evidence>
<evidence type="ECO:0000256" key="2">
    <source>
        <dbReference type="ARBA" id="ARBA00022692"/>
    </source>
</evidence>
<evidence type="ECO:0000259" key="6">
    <source>
        <dbReference type="Pfam" id="PF00149"/>
    </source>
</evidence>
<dbReference type="Proteomes" id="UP001558652">
    <property type="component" value="Unassembled WGS sequence"/>
</dbReference>
<keyword evidence="8" id="KW-1185">Reference proteome</keyword>
<dbReference type="AlphaFoldDB" id="A0ABD0Y2M6"/>
<sequence>MYLQNHYYYKSTPRKHPSIVSASPSNAEDSTCWSACFRDQLFRLCLVLLLILVFYNEFLVYRIHYYLTWPKVQCGDTKDFHRVLFVADPQILGERTESWIARWDSDRFLAHSFQLAVMHVEPTLIVFLGDLMDEGSIASPEEYARYYKRFSQIYKLDSFSPNTTIFIPGDNDIGGEDEEITSFKVKRYYNHFHQAESLDYDNIRFIKVNKLLKTYPIMTESDNKLLVRVVLSHVPLFAAASYFSGQVVTAVRPHFVFSAHDHKSVHFVGKSDTGERTLVEELMSNRFAEGSPTWRFQISDSLINEIVVPTCSYRMGVVDIGFGVGLLGNYLVQ</sequence>
<proteinExistence type="predicted"/>
<reference evidence="7 8" key="1">
    <citation type="submission" date="2024-07" db="EMBL/GenBank/DDBJ databases">
        <title>Chromosome-level genome assembly of the water stick insect Ranatra chinensis (Heteroptera: Nepidae).</title>
        <authorList>
            <person name="Liu X."/>
        </authorList>
    </citation>
    <scope>NUCLEOTIDE SEQUENCE [LARGE SCALE GENOMIC DNA]</scope>
    <source>
        <strain evidence="7">Cailab_2021Rc</strain>
        <tissue evidence="7">Muscle</tissue>
    </source>
</reference>
<dbReference type="InterPro" id="IPR029052">
    <property type="entry name" value="Metallo-depent_PP-like"/>
</dbReference>
<dbReference type="Gene3D" id="3.60.21.10">
    <property type="match status" value="1"/>
</dbReference>
<keyword evidence="3 5" id="KW-1133">Transmembrane helix</keyword>
<dbReference type="PANTHER" id="PTHR13315:SF4">
    <property type="entry name" value="METALLOPHOSPHOESTERASE, ISOFORM E"/>
    <property type="match status" value="1"/>
</dbReference>
<evidence type="ECO:0000256" key="3">
    <source>
        <dbReference type="ARBA" id="ARBA00022989"/>
    </source>
</evidence>